<gene>
    <name evidence="7" type="ORF">P7K49_002593</name>
</gene>
<dbReference type="InterPro" id="IPR050160">
    <property type="entry name" value="MHC/Immunoglobulin"/>
</dbReference>
<evidence type="ECO:0000256" key="1">
    <source>
        <dbReference type="ARBA" id="ARBA00022451"/>
    </source>
</evidence>
<comment type="caution">
    <text evidence="7">The sequence shown here is derived from an EMBL/GenBank/DDBJ whole genome shotgun (WGS) entry which is preliminary data.</text>
</comment>
<dbReference type="Proteomes" id="UP001266305">
    <property type="component" value="Unassembled WGS sequence"/>
</dbReference>
<keyword evidence="2" id="KW-0732">Signal</keyword>
<dbReference type="SUPFAM" id="SSF48726">
    <property type="entry name" value="Immunoglobulin"/>
    <property type="match status" value="1"/>
</dbReference>
<feature type="domain" description="Ig-like" evidence="6">
    <location>
        <begin position="38"/>
        <end position="133"/>
    </location>
</feature>
<protein>
    <recommendedName>
        <fullName evidence="6">Ig-like domain-containing protein</fullName>
    </recommendedName>
</protein>
<evidence type="ECO:0000256" key="4">
    <source>
        <dbReference type="ARBA" id="ARBA00023319"/>
    </source>
</evidence>
<dbReference type="PANTHER" id="PTHR19944:SF98">
    <property type="entry name" value="IG-LIKE DOMAIN-CONTAINING PROTEIN"/>
    <property type="match status" value="1"/>
</dbReference>
<keyword evidence="3" id="KW-1015">Disulfide bond</keyword>
<name>A0ABQ9WLR1_SAGOE</name>
<proteinExistence type="predicted"/>
<evidence type="ECO:0000256" key="2">
    <source>
        <dbReference type="ARBA" id="ARBA00022729"/>
    </source>
</evidence>
<sequence length="248" mass="27107">MTGARPSSRTEVRGSPAGHQDSDLLPLAYPTGQPKAAPSVTLFPPSSEELQANKATLVCLISDFYPGAVTVDWKADGNTVRDGVETTKPSKQSNNKYAASSYLSLTPQQWKSRSSYSCHVTHEGKTVEKTNVPEQENSRTQASSFLPMSLLCFLMPYGHVHLWLPGITPSSHPHGPRRTSQLPPLLPSALTVQMLFLPHGVFSSPSKAIWSPHHISSHQSLDHVPLLLGTLCYRHPKDPALCPDRAFL</sequence>
<keyword evidence="4" id="KW-0393">Immunoglobulin domain</keyword>
<dbReference type="Gene3D" id="2.60.40.10">
    <property type="entry name" value="Immunoglobulins"/>
    <property type="match status" value="1"/>
</dbReference>
<dbReference type="PROSITE" id="PS50835">
    <property type="entry name" value="IG_LIKE"/>
    <property type="match status" value="1"/>
</dbReference>
<dbReference type="InterPro" id="IPR036179">
    <property type="entry name" value="Ig-like_dom_sf"/>
</dbReference>
<dbReference type="InterPro" id="IPR003597">
    <property type="entry name" value="Ig_C1-set"/>
</dbReference>
<dbReference type="CDD" id="cd07699">
    <property type="entry name" value="IgC1_L"/>
    <property type="match status" value="1"/>
</dbReference>
<dbReference type="InterPro" id="IPR007110">
    <property type="entry name" value="Ig-like_dom"/>
</dbReference>
<dbReference type="InterPro" id="IPR013783">
    <property type="entry name" value="Ig-like_fold"/>
</dbReference>
<dbReference type="EMBL" id="JASSZA010000001">
    <property type="protein sequence ID" value="KAK2121207.1"/>
    <property type="molecule type" value="Genomic_DNA"/>
</dbReference>
<organism evidence="7 8">
    <name type="scientific">Saguinus oedipus</name>
    <name type="common">Cotton-top tamarin</name>
    <name type="synonym">Oedipomidas oedipus</name>
    <dbReference type="NCBI Taxonomy" id="9490"/>
    <lineage>
        <taxon>Eukaryota</taxon>
        <taxon>Metazoa</taxon>
        <taxon>Chordata</taxon>
        <taxon>Craniata</taxon>
        <taxon>Vertebrata</taxon>
        <taxon>Euteleostomi</taxon>
        <taxon>Mammalia</taxon>
        <taxon>Eutheria</taxon>
        <taxon>Euarchontoglires</taxon>
        <taxon>Primates</taxon>
        <taxon>Haplorrhini</taxon>
        <taxon>Platyrrhini</taxon>
        <taxon>Cebidae</taxon>
        <taxon>Callitrichinae</taxon>
        <taxon>Saguinus</taxon>
    </lineage>
</organism>
<keyword evidence="8" id="KW-1185">Reference proteome</keyword>
<dbReference type="InterPro" id="IPR003006">
    <property type="entry name" value="Ig/MHC_CS"/>
</dbReference>
<reference evidence="7 8" key="1">
    <citation type="submission" date="2023-05" db="EMBL/GenBank/DDBJ databases">
        <title>B98-5 Cell Line De Novo Hybrid Assembly: An Optical Mapping Approach.</title>
        <authorList>
            <person name="Kananen K."/>
            <person name="Auerbach J.A."/>
            <person name="Kautto E."/>
            <person name="Blachly J.S."/>
        </authorList>
    </citation>
    <scope>NUCLEOTIDE SEQUENCE [LARGE SCALE GENOMIC DNA]</scope>
    <source>
        <strain evidence="7">B95-8</strain>
        <tissue evidence="7">Cell line</tissue>
    </source>
</reference>
<dbReference type="PROSITE" id="PS00290">
    <property type="entry name" value="IG_MHC"/>
    <property type="match status" value="1"/>
</dbReference>
<evidence type="ECO:0000313" key="8">
    <source>
        <dbReference type="Proteomes" id="UP001266305"/>
    </source>
</evidence>
<dbReference type="PANTHER" id="PTHR19944">
    <property type="entry name" value="MHC CLASS II-RELATED"/>
    <property type="match status" value="1"/>
</dbReference>
<accession>A0ABQ9WLR1</accession>
<feature type="region of interest" description="Disordered" evidence="5">
    <location>
        <begin position="1"/>
        <end position="37"/>
    </location>
</feature>
<evidence type="ECO:0000256" key="3">
    <source>
        <dbReference type="ARBA" id="ARBA00023157"/>
    </source>
</evidence>
<evidence type="ECO:0000256" key="5">
    <source>
        <dbReference type="SAM" id="MobiDB-lite"/>
    </source>
</evidence>
<keyword evidence="1" id="KW-0391">Immunity</keyword>
<dbReference type="Pfam" id="PF07654">
    <property type="entry name" value="C1-set"/>
    <property type="match status" value="1"/>
</dbReference>
<dbReference type="SMART" id="SM00407">
    <property type="entry name" value="IGc1"/>
    <property type="match status" value="1"/>
</dbReference>
<evidence type="ECO:0000259" key="6">
    <source>
        <dbReference type="PROSITE" id="PS50835"/>
    </source>
</evidence>
<keyword evidence="1" id="KW-0490">MHC I</keyword>
<evidence type="ECO:0000313" key="7">
    <source>
        <dbReference type="EMBL" id="KAK2121207.1"/>
    </source>
</evidence>